<keyword evidence="1" id="KW-0812">Transmembrane</keyword>
<evidence type="ECO:0000256" key="1">
    <source>
        <dbReference type="SAM" id="Phobius"/>
    </source>
</evidence>
<dbReference type="AlphaFoldDB" id="F0YRW7"/>
<evidence type="ECO:0000313" key="3">
    <source>
        <dbReference type="Proteomes" id="UP000002729"/>
    </source>
</evidence>
<dbReference type="RefSeq" id="XP_009043159.1">
    <property type="nucleotide sequence ID" value="XM_009044911.1"/>
</dbReference>
<evidence type="ECO:0000313" key="2">
    <source>
        <dbReference type="EMBL" id="EGB02141.1"/>
    </source>
</evidence>
<sequence length="315" mass="34828">MAEKNGSTGYDLFACANNMFETTSARAEASMDLDLVGAELLARHNSAAMERMIDRRVQEQLKVLKTELREELARGDGAAAPRRASRRESNAGRLSLSGRIMGTGNTIGGADDARDCLFDKASESYYFRVQTMVLFNEPSPRLALHVVVVVVAMMLQLFALSTVWQTIWFPVDVARWGVDDQAELEYFPSGLPRPTNYAKLLEFYNDTNLFGVPLITMAPLAFCAVLITLGTRSEFAQCKAGYCLVRRSAAEAEGLATGAARARRWCRLAVCGFLSFQRVSLVLYYVDVSSQMMGTADGSRRRLKTIPMLFGTVSH</sequence>
<gene>
    <name evidence="2" type="ORF">AURANDRAFT_69158</name>
</gene>
<dbReference type="KEGG" id="aaf:AURANDRAFT_69158"/>
<protein>
    <submittedName>
        <fullName evidence="2">Uncharacterized protein</fullName>
    </submittedName>
</protein>
<reference evidence="2 3" key="1">
    <citation type="journal article" date="2011" name="Proc. Natl. Acad. Sci. U.S.A.">
        <title>Niche of harmful alga Aureococcus anophagefferens revealed through ecogenomics.</title>
        <authorList>
            <person name="Gobler C.J."/>
            <person name="Berry D.L."/>
            <person name="Dyhrman S.T."/>
            <person name="Wilhelm S.W."/>
            <person name="Salamov A."/>
            <person name="Lobanov A.V."/>
            <person name="Zhang Y."/>
            <person name="Collier J.L."/>
            <person name="Wurch L.L."/>
            <person name="Kustka A.B."/>
            <person name="Dill B.D."/>
            <person name="Shah M."/>
            <person name="VerBerkmoes N.C."/>
            <person name="Kuo A."/>
            <person name="Terry A."/>
            <person name="Pangilinan J."/>
            <person name="Lindquist E.A."/>
            <person name="Lucas S."/>
            <person name="Paulsen I.T."/>
            <person name="Hattenrath-Lehmann T.K."/>
            <person name="Talmage S.C."/>
            <person name="Walker E.A."/>
            <person name="Koch F."/>
            <person name="Burson A.M."/>
            <person name="Marcoval M.A."/>
            <person name="Tang Y.Z."/>
            <person name="Lecleir G.R."/>
            <person name="Coyne K.J."/>
            <person name="Berg G.M."/>
            <person name="Bertrand E.M."/>
            <person name="Saito M.A."/>
            <person name="Gladyshev V.N."/>
            <person name="Grigoriev I.V."/>
        </authorList>
    </citation>
    <scope>NUCLEOTIDE SEQUENCE [LARGE SCALE GENOMIC DNA]</scope>
    <source>
        <strain evidence="3">CCMP 1984</strain>
    </source>
</reference>
<feature type="transmembrane region" description="Helical" evidence="1">
    <location>
        <begin position="142"/>
        <end position="164"/>
    </location>
</feature>
<name>F0YRW7_AURAN</name>
<dbReference type="InParanoid" id="F0YRW7"/>
<proteinExistence type="predicted"/>
<dbReference type="Proteomes" id="UP000002729">
    <property type="component" value="Unassembled WGS sequence"/>
</dbReference>
<feature type="transmembrane region" description="Helical" evidence="1">
    <location>
        <begin position="209"/>
        <end position="229"/>
    </location>
</feature>
<organism evidence="3">
    <name type="scientific">Aureococcus anophagefferens</name>
    <name type="common">Harmful bloom alga</name>
    <dbReference type="NCBI Taxonomy" id="44056"/>
    <lineage>
        <taxon>Eukaryota</taxon>
        <taxon>Sar</taxon>
        <taxon>Stramenopiles</taxon>
        <taxon>Ochrophyta</taxon>
        <taxon>Pelagophyceae</taxon>
        <taxon>Pelagomonadales</taxon>
        <taxon>Pelagomonadaceae</taxon>
        <taxon>Aureococcus</taxon>
    </lineage>
</organism>
<keyword evidence="1" id="KW-1133">Transmembrane helix</keyword>
<dbReference type="GeneID" id="20227279"/>
<dbReference type="EMBL" id="GL833773">
    <property type="protein sequence ID" value="EGB02141.1"/>
    <property type="molecule type" value="Genomic_DNA"/>
</dbReference>
<keyword evidence="3" id="KW-1185">Reference proteome</keyword>
<keyword evidence="1" id="KW-0472">Membrane</keyword>
<accession>F0YRW7</accession>